<protein>
    <submittedName>
        <fullName evidence="2">Uncharacterized protein</fullName>
    </submittedName>
</protein>
<keyword evidence="3" id="KW-1185">Reference proteome</keyword>
<dbReference type="KEGG" id="epa:110246454"/>
<dbReference type="OMA" id="YNANATV"/>
<feature type="transmembrane region" description="Helical" evidence="1">
    <location>
        <begin position="12"/>
        <end position="28"/>
    </location>
</feature>
<sequence>MKLLYSKRYRKFLFMVGVLFFYFCYRSRHHFNRNQSQGMANDDVIRKSRDVNQKLTKSQCTAMLSCLTNGTWTMKKGLKSEEIRKRSDIDAYVLEYQGWPRKLSRSDLKCGRKYGPVGQENGISICDGQSEHPCCNEDKEACGNTPEYCNCESCTNFTKYLPAELAEWNVYDKEVAGSPTDSQYQLSAIKQRHWQNNTRNIQTIT</sequence>
<dbReference type="RefSeq" id="XP_020908460.1">
    <property type="nucleotide sequence ID" value="XM_021052801.1"/>
</dbReference>
<dbReference type="AlphaFoldDB" id="A0A913XR92"/>
<keyword evidence="1" id="KW-0812">Transmembrane</keyword>
<keyword evidence="1" id="KW-0472">Membrane</keyword>
<reference evidence="2" key="1">
    <citation type="submission" date="2022-11" db="UniProtKB">
        <authorList>
            <consortium name="EnsemblMetazoa"/>
        </authorList>
    </citation>
    <scope>IDENTIFICATION</scope>
</reference>
<name>A0A913XR92_EXADI</name>
<dbReference type="GeneID" id="110246454"/>
<dbReference type="EnsemblMetazoa" id="XM_021052801.1">
    <property type="protein sequence ID" value="XP_020908460.1"/>
    <property type="gene ID" value="LOC110246454"/>
</dbReference>
<proteinExistence type="predicted"/>
<accession>A0A913XR92</accession>
<dbReference type="Proteomes" id="UP000887567">
    <property type="component" value="Unplaced"/>
</dbReference>
<evidence type="ECO:0000256" key="1">
    <source>
        <dbReference type="SAM" id="Phobius"/>
    </source>
</evidence>
<organism evidence="2 3">
    <name type="scientific">Exaiptasia diaphana</name>
    <name type="common">Tropical sea anemone</name>
    <name type="synonym">Aiptasia pulchella</name>
    <dbReference type="NCBI Taxonomy" id="2652724"/>
    <lineage>
        <taxon>Eukaryota</taxon>
        <taxon>Metazoa</taxon>
        <taxon>Cnidaria</taxon>
        <taxon>Anthozoa</taxon>
        <taxon>Hexacorallia</taxon>
        <taxon>Actiniaria</taxon>
        <taxon>Aiptasiidae</taxon>
        <taxon>Exaiptasia</taxon>
    </lineage>
</organism>
<evidence type="ECO:0000313" key="3">
    <source>
        <dbReference type="Proteomes" id="UP000887567"/>
    </source>
</evidence>
<keyword evidence="1" id="KW-1133">Transmembrane helix</keyword>
<evidence type="ECO:0000313" key="2">
    <source>
        <dbReference type="EnsemblMetazoa" id="XP_020908460.1"/>
    </source>
</evidence>